<dbReference type="SUPFAM" id="SSF63712">
    <property type="entry name" value="Nicotinic receptor ligand binding domain-like"/>
    <property type="match status" value="1"/>
</dbReference>
<feature type="transmembrane region" description="Helical" evidence="5">
    <location>
        <begin position="344"/>
        <end position="362"/>
    </location>
</feature>
<evidence type="ECO:0000256" key="1">
    <source>
        <dbReference type="ARBA" id="ARBA00004141"/>
    </source>
</evidence>
<dbReference type="Proteomes" id="UP000005408">
    <property type="component" value="Unassembled WGS sequence"/>
</dbReference>
<evidence type="ECO:0000313" key="9">
    <source>
        <dbReference type="EnsemblMetazoa" id="G22831.1:cds"/>
    </source>
</evidence>
<dbReference type="GO" id="GO:0016020">
    <property type="term" value="C:membrane"/>
    <property type="evidence" value="ECO:0007669"/>
    <property type="project" value="UniProtKB-SubCell"/>
</dbReference>
<dbReference type="Gene3D" id="1.20.58.390">
    <property type="entry name" value="Neurotransmitter-gated ion-channel transmembrane domain"/>
    <property type="match status" value="1"/>
</dbReference>
<dbReference type="GO" id="GO:0004888">
    <property type="term" value="F:transmembrane signaling receptor activity"/>
    <property type="evidence" value="ECO:0007669"/>
    <property type="project" value="InterPro"/>
</dbReference>
<evidence type="ECO:0000256" key="2">
    <source>
        <dbReference type="ARBA" id="ARBA00022692"/>
    </source>
</evidence>
<dbReference type="InterPro" id="IPR006029">
    <property type="entry name" value="Neurotrans-gated_channel_TM"/>
</dbReference>
<keyword evidence="10" id="KW-1185">Reference proteome</keyword>
<dbReference type="GO" id="GO:0005230">
    <property type="term" value="F:extracellular ligand-gated monoatomic ion channel activity"/>
    <property type="evidence" value="ECO:0007669"/>
    <property type="project" value="InterPro"/>
</dbReference>
<keyword evidence="4 5" id="KW-0472">Membrane</keyword>
<keyword evidence="2 5" id="KW-0812">Transmembrane</keyword>
<evidence type="ECO:0000256" key="5">
    <source>
        <dbReference type="SAM" id="Phobius"/>
    </source>
</evidence>
<feature type="signal peptide" evidence="6">
    <location>
        <begin position="1"/>
        <end position="23"/>
    </location>
</feature>
<proteinExistence type="predicted"/>
<evidence type="ECO:0000256" key="4">
    <source>
        <dbReference type="ARBA" id="ARBA00023136"/>
    </source>
</evidence>
<name>A0A8W8KAT6_MAGGI</name>
<dbReference type="AlphaFoldDB" id="A0A8W8KAT6"/>
<evidence type="ECO:0000256" key="3">
    <source>
        <dbReference type="ARBA" id="ARBA00022989"/>
    </source>
</evidence>
<comment type="subcellular location">
    <subcellularLocation>
        <location evidence="1">Membrane</location>
        <topology evidence="1">Multi-pass membrane protein</topology>
    </subcellularLocation>
</comment>
<feature type="transmembrane region" description="Helical" evidence="5">
    <location>
        <begin position="408"/>
        <end position="429"/>
    </location>
</feature>
<protein>
    <recommendedName>
        <fullName evidence="11">Neuronal acetylcholine receptor subunit alpha-6</fullName>
    </recommendedName>
</protein>
<dbReference type="InterPro" id="IPR036719">
    <property type="entry name" value="Neuro-gated_channel_TM_sf"/>
</dbReference>
<dbReference type="OrthoDB" id="6135924at2759"/>
<evidence type="ECO:0008006" key="11">
    <source>
        <dbReference type="Google" id="ProtNLM"/>
    </source>
</evidence>
<evidence type="ECO:0000256" key="6">
    <source>
        <dbReference type="SAM" id="SignalP"/>
    </source>
</evidence>
<dbReference type="InterPro" id="IPR006202">
    <property type="entry name" value="Neur_chan_lig-bd"/>
</dbReference>
<evidence type="ECO:0000259" key="8">
    <source>
        <dbReference type="Pfam" id="PF02932"/>
    </source>
</evidence>
<sequence length="436" mass="49066">MEYLFRELLIMFIVLSRIVPVYSAGGPPGGGGGPPAYSMDLETTLRNIVFTNYSTQQRPSEKVVVHVSFTLLTINDLNIKDQTMSTTGYLTLRWIDSRLKWDSTLGGNDYSNVKFLFSTESYVWRPALIVENSVADVKILSDSNTPMRIRNNGVIEWSPMGLYVVSCESDITYYPVDSQTCYIKISSWGYTSGEIDLKSKSSTILLGFYSPNGEWDLLSTSSEASAAKTRGDFSFSSLTFTVRVQRRLLFHTLNTMFPVALMAFLIPMVFKLHPDAGEKIGFALTVLLAYAVYLTMISDSIPSTSFTPCYLSIYLVFILALSSISVLCTILVLNFNFGTDDEPIPNATRIFLVSLVAKLICWKRKNCCQRARKVADSSVELVEEFDSKKETKEENITWQDLSNILDRAFFLLFTIVITFSTCIFIAVVFTQRVTEE</sequence>
<feature type="transmembrane region" description="Helical" evidence="5">
    <location>
        <begin position="280"/>
        <end position="297"/>
    </location>
</feature>
<dbReference type="SUPFAM" id="SSF90112">
    <property type="entry name" value="Neurotransmitter-gated ion-channel transmembrane pore"/>
    <property type="match status" value="1"/>
</dbReference>
<organism evidence="9 10">
    <name type="scientific">Magallana gigas</name>
    <name type="common">Pacific oyster</name>
    <name type="synonym">Crassostrea gigas</name>
    <dbReference type="NCBI Taxonomy" id="29159"/>
    <lineage>
        <taxon>Eukaryota</taxon>
        <taxon>Metazoa</taxon>
        <taxon>Spiralia</taxon>
        <taxon>Lophotrochozoa</taxon>
        <taxon>Mollusca</taxon>
        <taxon>Bivalvia</taxon>
        <taxon>Autobranchia</taxon>
        <taxon>Pteriomorphia</taxon>
        <taxon>Ostreida</taxon>
        <taxon>Ostreoidea</taxon>
        <taxon>Ostreidae</taxon>
        <taxon>Magallana</taxon>
    </lineage>
</organism>
<dbReference type="InterPro" id="IPR038050">
    <property type="entry name" value="Neuro_actylchol_rec"/>
</dbReference>
<dbReference type="InterPro" id="IPR036734">
    <property type="entry name" value="Neur_chan_lig-bd_sf"/>
</dbReference>
<feature type="transmembrane region" description="Helical" evidence="5">
    <location>
        <begin position="309"/>
        <end position="332"/>
    </location>
</feature>
<dbReference type="CDD" id="cd19051">
    <property type="entry name" value="LGIC_TM_cation"/>
    <property type="match status" value="1"/>
</dbReference>
<dbReference type="Pfam" id="PF02931">
    <property type="entry name" value="Neur_chan_LBD"/>
    <property type="match status" value="1"/>
</dbReference>
<dbReference type="PRINTS" id="PR00252">
    <property type="entry name" value="NRIONCHANNEL"/>
</dbReference>
<dbReference type="CDD" id="cd18989">
    <property type="entry name" value="LGIC_ECD_cation"/>
    <property type="match status" value="1"/>
</dbReference>
<reference evidence="9" key="1">
    <citation type="submission" date="2022-08" db="UniProtKB">
        <authorList>
            <consortium name="EnsemblMetazoa"/>
        </authorList>
    </citation>
    <scope>IDENTIFICATION</scope>
    <source>
        <strain evidence="9">05x7-T-G4-1.051#20</strain>
    </source>
</reference>
<keyword evidence="6" id="KW-0732">Signal</keyword>
<feature type="domain" description="Neurotransmitter-gated ion-channel ligand-binding" evidence="7">
    <location>
        <begin position="43"/>
        <end position="247"/>
    </location>
</feature>
<keyword evidence="3 5" id="KW-1133">Transmembrane helix</keyword>
<evidence type="ECO:0000259" key="7">
    <source>
        <dbReference type="Pfam" id="PF02931"/>
    </source>
</evidence>
<feature type="domain" description="Neurotransmitter-gated ion-channel transmembrane" evidence="8">
    <location>
        <begin position="255"/>
        <end position="366"/>
    </location>
</feature>
<dbReference type="InterPro" id="IPR006201">
    <property type="entry name" value="Neur_channel"/>
</dbReference>
<dbReference type="FunFam" id="2.70.170.10:FF:000028">
    <property type="entry name" value="AcetylCholine Receptor"/>
    <property type="match status" value="1"/>
</dbReference>
<dbReference type="Pfam" id="PF02932">
    <property type="entry name" value="Neur_chan_memb"/>
    <property type="match status" value="1"/>
</dbReference>
<feature type="transmembrane region" description="Helical" evidence="5">
    <location>
        <begin position="248"/>
        <end position="268"/>
    </location>
</feature>
<accession>A0A8W8KAT6</accession>
<evidence type="ECO:0000313" key="10">
    <source>
        <dbReference type="Proteomes" id="UP000005408"/>
    </source>
</evidence>
<dbReference type="Gene3D" id="2.70.170.10">
    <property type="entry name" value="Neurotransmitter-gated ion-channel ligand-binding domain"/>
    <property type="match status" value="1"/>
</dbReference>
<dbReference type="PANTHER" id="PTHR18945">
    <property type="entry name" value="NEUROTRANSMITTER GATED ION CHANNEL"/>
    <property type="match status" value="1"/>
</dbReference>
<dbReference type="OMA" id="NERIPAW"/>
<dbReference type="EnsemblMetazoa" id="G22831.1">
    <property type="protein sequence ID" value="G22831.1:cds"/>
    <property type="gene ID" value="G22831"/>
</dbReference>
<feature type="chain" id="PRO_5036482440" description="Neuronal acetylcholine receptor subunit alpha-6" evidence="6">
    <location>
        <begin position="24"/>
        <end position="436"/>
    </location>
</feature>